<dbReference type="InterPro" id="IPR050211">
    <property type="entry name" value="FOX_domain-containing"/>
</dbReference>
<dbReference type="InterPro" id="IPR036390">
    <property type="entry name" value="WH_DNA-bd_sf"/>
</dbReference>
<comment type="subcellular location">
    <subcellularLocation>
        <location evidence="3">Nucleus</location>
    </subcellularLocation>
</comment>
<dbReference type="InterPro" id="IPR036388">
    <property type="entry name" value="WH-like_DNA-bd_sf"/>
</dbReference>
<feature type="compositionally biased region" description="Polar residues" evidence="4">
    <location>
        <begin position="411"/>
        <end position="420"/>
    </location>
</feature>
<feature type="region of interest" description="Disordered" evidence="4">
    <location>
        <begin position="818"/>
        <end position="841"/>
    </location>
</feature>
<accession>A0ABR3V1M7</accession>
<feature type="DNA-binding region" description="Fork-head" evidence="3">
    <location>
        <begin position="251"/>
        <end position="346"/>
    </location>
</feature>
<dbReference type="InterPro" id="IPR030456">
    <property type="entry name" value="TF_fork_head_CS_2"/>
</dbReference>
<evidence type="ECO:0000259" key="5">
    <source>
        <dbReference type="PROSITE" id="PS50039"/>
    </source>
</evidence>
<feature type="compositionally biased region" description="Polar residues" evidence="4">
    <location>
        <begin position="44"/>
        <end position="54"/>
    </location>
</feature>
<keyword evidence="1 3" id="KW-0238">DNA-binding</keyword>
<protein>
    <recommendedName>
        <fullName evidence="5">Fork-head domain-containing protein</fullName>
    </recommendedName>
</protein>
<sequence length="841" mass="90716">MENLSGRQANEPFPTFDDDFFAQCSTPVISNAPMPSAPKPARQPLQSTDSNAVINPTAAKTAMKIAATSTTAPADATASTVTTTSTTTTTTATDATPATPTAKQPPLQAKPQPTASAPAPQNASRNRKPSASQNMPAGPKARPPANSLENKGPQMSQFKTNASRKPQPQPDFNVQMAGKGNTRPPLYPAPAPPNFTIDLESYYQQKPSGKRVLVEAPPIKELRPAKQQKTADEQPLPAPDEFPPIIDDGMKPNHSYATLIAMAIVRSPNRRLTLAQIYEWIMKTYSFYRGECTGWQNSIRHNLSLNKSFIRQDRPKDDPGKGSYWMIQPGMEHVLLKEKPSRKSAAPTAENMPVMSTRLEPSNPQPQKQSRPRSQPQPQQQPQQQPQARPLAAMPQPMLPPQLPMSVPQPMLSSTPTQQPHALAPAPVLYEMSSDATIPASPAETIDQLADRLLDAVEQNALHEQGLYSPAPVAMNSSPPIPRHVPPNGTPPFHSRMQPSPVAKSRHAQTPFTSMNDSGYISSLESSVMRPNQQAKLFTSGGDRPRIKSGRAEEEIARIRGSSYESPSKGRSYGYAPPSSSPIGKMGGAGQMLQPLTPAMKLAPPPRPPPSVSPSTNLRLHRQNIQSMVDSPVRRVTSILGESDFTVQTPTPQAADHLFYWVDPTTQVSPGFNIYEDPADEANLFGTMPSLTPTPAVASTGSPIKRSIRKPTGILNKLSNSAKSSTKSASPSLKLPNQSANLLLETPSKVFDGLPSSPSKLFPNTQSPTRMSLPNNNENENLALFQCQPPEAPFDPTSFTDENEPTVDLLGSYAKIGSSNAQSSYPAGSLGISADIFSTST</sequence>
<evidence type="ECO:0000313" key="6">
    <source>
        <dbReference type="EMBL" id="KAL1835627.1"/>
    </source>
</evidence>
<feature type="compositionally biased region" description="Basic and acidic residues" evidence="4">
    <location>
        <begin position="543"/>
        <end position="558"/>
    </location>
</feature>
<feature type="compositionally biased region" description="Basic and acidic residues" evidence="4">
    <location>
        <begin position="218"/>
        <end position="232"/>
    </location>
</feature>
<feature type="compositionally biased region" description="Low complexity" evidence="4">
    <location>
        <begin position="365"/>
        <end position="396"/>
    </location>
</feature>
<evidence type="ECO:0000313" key="7">
    <source>
        <dbReference type="Proteomes" id="UP001583172"/>
    </source>
</evidence>
<feature type="domain" description="Fork-head" evidence="5">
    <location>
        <begin position="251"/>
        <end position="346"/>
    </location>
</feature>
<dbReference type="SUPFAM" id="SSF46785">
    <property type="entry name" value="Winged helix' DNA-binding domain"/>
    <property type="match status" value="1"/>
</dbReference>
<evidence type="ECO:0000256" key="2">
    <source>
        <dbReference type="ARBA" id="ARBA00023242"/>
    </source>
</evidence>
<reference evidence="6 7" key="1">
    <citation type="journal article" date="2024" name="Commun. Biol.">
        <title>Comparative genomic analysis of thermophilic fungi reveals convergent evolutionary adaptations and gene losses.</title>
        <authorList>
            <person name="Steindorff A.S."/>
            <person name="Aguilar-Pontes M.V."/>
            <person name="Robinson A.J."/>
            <person name="Andreopoulos B."/>
            <person name="LaButti K."/>
            <person name="Kuo A."/>
            <person name="Mondo S."/>
            <person name="Riley R."/>
            <person name="Otillar R."/>
            <person name="Haridas S."/>
            <person name="Lipzen A."/>
            <person name="Grimwood J."/>
            <person name="Schmutz J."/>
            <person name="Clum A."/>
            <person name="Reid I.D."/>
            <person name="Moisan M.C."/>
            <person name="Butler G."/>
            <person name="Nguyen T.T.M."/>
            <person name="Dewar K."/>
            <person name="Conant G."/>
            <person name="Drula E."/>
            <person name="Henrissat B."/>
            <person name="Hansel C."/>
            <person name="Singer S."/>
            <person name="Hutchinson M.I."/>
            <person name="de Vries R.P."/>
            <person name="Natvig D.O."/>
            <person name="Powell A.J."/>
            <person name="Tsang A."/>
            <person name="Grigoriev I.V."/>
        </authorList>
    </citation>
    <scope>NUCLEOTIDE SEQUENCE [LARGE SCALE GENOMIC DNA]</scope>
    <source>
        <strain evidence="6 7">CBS 620.91</strain>
    </source>
</reference>
<feature type="compositionally biased region" description="Low complexity" evidence="4">
    <location>
        <begin position="57"/>
        <end position="115"/>
    </location>
</feature>
<dbReference type="Proteomes" id="UP001583172">
    <property type="component" value="Unassembled WGS sequence"/>
</dbReference>
<dbReference type="PROSITE" id="PS50039">
    <property type="entry name" value="FORK_HEAD_3"/>
    <property type="match status" value="1"/>
</dbReference>
<evidence type="ECO:0000256" key="1">
    <source>
        <dbReference type="ARBA" id="ARBA00023125"/>
    </source>
</evidence>
<keyword evidence="2 3" id="KW-0539">Nucleus</keyword>
<dbReference type="CDD" id="cd00059">
    <property type="entry name" value="FH_FOX"/>
    <property type="match status" value="1"/>
</dbReference>
<dbReference type="PROSITE" id="PS00658">
    <property type="entry name" value="FORK_HEAD_2"/>
    <property type="match status" value="1"/>
</dbReference>
<keyword evidence="7" id="KW-1185">Reference proteome</keyword>
<feature type="compositionally biased region" description="Polar residues" evidence="4">
    <location>
        <begin position="147"/>
        <end position="172"/>
    </location>
</feature>
<dbReference type="PANTHER" id="PTHR11829:SF343">
    <property type="entry name" value="FORK-HEAD DOMAIN-CONTAINING PROTEIN"/>
    <property type="match status" value="1"/>
</dbReference>
<dbReference type="InterPro" id="IPR001766">
    <property type="entry name" value="Fork_head_dom"/>
</dbReference>
<feature type="compositionally biased region" description="Low complexity" evidence="4">
    <location>
        <begin position="715"/>
        <end position="736"/>
    </location>
</feature>
<feature type="compositionally biased region" description="Polar residues" evidence="4">
    <location>
        <begin position="119"/>
        <end position="135"/>
    </location>
</feature>
<dbReference type="Pfam" id="PF00250">
    <property type="entry name" value="Forkhead"/>
    <property type="match status" value="1"/>
</dbReference>
<dbReference type="PANTHER" id="PTHR11829">
    <property type="entry name" value="FORKHEAD BOX PROTEIN"/>
    <property type="match status" value="1"/>
</dbReference>
<dbReference type="EMBL" id="JAZGSY010000584">
    <property type="protein sequence ID" value="KAL1835627.1"/>
    <property type="molecule type" value="Genomic_DNA"/>
</dbReference>
<dbReference type="PRINTS" id="PR00053">
    <property type="entry name" value="FORKHEAD"/>
</dbReference>
<feature type="region of interest" description="Disordered" evidence="4">
    <location>
        <begin position="215"/>
        <end position="239"/>
    </location>
</feature>
<proteinExistence type="predicted"/>
<gene>
    <name evidence="6" type="ORF">VTJ49DRAFT_6306</name>
</gene>
<feature type="region of interest" description="Disordered" evidence="4">
    <location>
        <begin position="24"/>
        <end position="193"/>
    </location>
</feature>
<evidence type="ECO:0000256" key="4">
    <source>
        <dbReference type="SAM" id="MobiDB-lite"/>
    </source>
</evidence>
<evidence type="ECO:0000256" key="3">
    <source>
        <dbReference type="PROSITE-ProRule" id="PRU00089"/>
    </source>
</evidence>
<feature type="region of interest" description="Disordered" evidence="4">
    <location>
        <begin position="536"/>
        <end position="592"/>
    </location>
</feature>
<name>A0ABR3V1M7_HUMIN</name>
<organism evidence="6 7">
    <name type="scientific">Humicola insolens</name>
    <name type="common">Soft-rot fungus</name>
    <dbReference type="NCBI Taxonomy" id="85995"/>
    <lineage>
        <taxon>Eukaryota</taxon>
        <taxon>Fungi</taxon>
        <taxon>Dikarya</taxon>
        <taxon>Ascomycota</taxon>
        <taxon>Pezizomycotina</taxon>
        <taxon>Sordariomycetes</taxon>
        <taxon>Sordariomycetidae</taxon>
        <taxon>Sordariales</taxon>
        <taxon>Chaetomiaceae</taxon>
        <taxon>Mycothermus</taxon>
    </lineage>
</organism>
<feature type="region of interest" description="Disordered" evidence="4">
    <location>
        <begin position="694"/>
        <end position="736"/>
    </location>
</feature>
<comment type="caution">
    <text evidence="6">The sequence shown here is derived from an EMBL/GenBank/DDBJ whole genome shotgun (WGS) entry which is preliminary data.</text>
</comment>
<dbReference type="Gene3D" id="1.10.10.10">
    <property type="entry name" value="Winged helix-like DNA-binding domain superfamily/Winged helix DNA-binding domain"/>
    <property type="match status" value="1"/>
</dbReference>
<dbReference type="SMART" id="SM00339">
    <property type="entry name" value="FH"/>
    <property type="match status" value="1"/>
</dbReference>
<feature type="region of interest" description="Disordered" evidence="4">
    <location>
        <begin position="339"/>
        <end position="421"/>
    </location>
</feature>